<name>A0A1B7L0P7_9ENTR</name>
<accession>A0A1B7L0P7</accession>
<dbReference type="AlphaFoldDB" id="A0A1B7L0P7"/>
<sequence length="116" mass="13757">MKEIVLSSYDKTKNHLIANILQGFCDEIYAIHEGDPETAIYIMSWGKLSEAIYDVVITREIMKYSIKNNIYDINKNDLKEEILHWHLEHIIDLVFKNINQDENQDPVYWKLKMTVV</sequence>
<evidence type="ECO:0000313" key="1">
    <source>
        <dbReference type="EMBL" id="OAT75808.1"/>
    </source>
</evidence>
<proteinExistence type="predicted"/>
<dbReference type="EMBL" id="LYRP01000043">
    <property type="protein sequence ID" value="OAT75808.1"/>
    <property type="molecule type" value="Genomic_DNA"/>
</dbReference>
<dbReference type="OrthoDB" id="6626606at2"/>
<dbReference type="RefSeq" id="WP_064600057.1">
    <property type="nucleotide sequence ID" value="NZ_LYRP01000043.1"/>
</dbReference>
<gene>
    <name evidence="1" type="ORF">A9B99_13425</name>
</gene>
<protein>
    <submittedName>
        <fullName evidence="1">Uncharacterized protein</fullName>
    </submittedName>
</protein>
<dbReference type="STRING" id="1691903.A9B99_13425"/>
<dbReference type="Proteomes" id="UP000078225">
    <property type="component" value="Unassembled WGS sequence"/>
</dbReference>
<comment type="caution">
    <text evidence="1">The sequence shown here is derived from an EMBL/GenBank/DDBJ whole genome shotgun (WGS) entry which is preliminary data.</text>
</comment>
<keyword evidence="2" id="KW-1185">Reference proteome</keyword>
<evidence type="ECO:0000313" key="2">
    <source>
        <dbReference type="Proteomes" id="UP000078225"/>
    </source>
</evidence>
<organism evidence="1 2">
    <name type="scientific">Mangrovibacter phragmitis</name>
    <dbReference type="NCBI Taxonomy" id="1691903"/>
    <lineage>
        <taxon>Bacteria</taxon>
        <taxon>Pseudomonadati</taxon>
        <taxon>Pseudomonadota</taxon>
        <taxon>Gammaproteobacteria</taxon>
        <taxon>Enterobacterales</taxon>
        <taxon>Enterobacteriaceae</taxon>
        <taxon>Mangrovibacter</taxon>
    </lineage>
</organism>
<reference evidence="2" key="1">
    <citation type="submission" date="2016-05" db="EMBL/GenBank/DDBJ databases">
        <authorList>
            <person name="Behera P."/>
            <person name="Vaishampayan P."/>
            <person name="Singh N."/>
            <person name="Raina V."/>
            <person name="Suar M."/>
            <person name="Pattnaik A."/>
            <person name="Rastogi G."/>
        </authorList>
    </citation>
    <scope>NUCLEOTIDE SEQUENCE [LARGE SCALE GENOMIC DNA]</scope>
    <source>
        <strain evidence="2">MP23</strain>
    </source>
</reference>